<dbReference type="Gene3D" id="2.30.110.10">
    <property type="entry name" value="Electron Transport, Fmn-binding Protein, Chain A"/>
    <property type="match status" value="1"/>
</dbReference>
<dbReference type="Pfam" id="PF04075">
    <property type="entry name" value="F420H2_quin_red"/>
    <property type="match status" value="1"/>
</dbReference>
<dbReference type="PANTHER" id="PTHR39428:SF1">
    <property type="entry name" value="F420H(2)-DEPENDENT QUINONE REDUCTASE RV1261C"/>
    <property type="match status" value="1"/>
</dbReference>
<dbReference type="InterPro" id="IPR004378">
    <property type="entry name" value="F420H2_quin_Rdtase"/>
</dbReference>
<comment type="catalytic activity">
    <reaction evidence="2">
        <text>oxidized coenzyme F420-(gamma-L-Glu)(n) + a quinol + H(+) = reduced coenzyme F420-(gamma-L-Glu)(n) + a quinone</text>
        <dbReference type="Rhea" id="RHEA:39663"/>
        <dbReference type="Rhea" id="RHEA-COMP:12939"/>
        <dbReference type="Rhea" id="RHEA-COMP:14378"/>
        <dbReference type="ChEBI" id="CHEBI:15378"/>
        <dbReference type="ChEBI" id="CHEBI:24646"/>
        <dbReference type="ChEBI" id="CHEBI:132124"/>
        <dbReference type="ChEBI" id="CHEBI:133980"/>
        <dbReference type="ChEBI" id="CHEBI:139511"/>
    </reaction>
</comment>
<feature type="domain" description="Hemerythrin-like" evidence="3">
    <location>
        <begin position="149"/>
        <end position="272"/>
    </location>
</feature>
<reference evidence="4 5" key="1">
    <citation type="submission" date="2023-02" db="EMBL/GenBank/DDBJ databases">
        <authorList>
            <person name="Mo P."/>
        </authorList>
    </citation>
    <scope>NUCLEOTIDE SEQUENCE [LARGE SCALE GENOMIC DNA]</scope>
    <source>
        <strain evidence="4 5">HUAS 3</strain>
    </source>
</reference>
<proteinExistence type="inferred from homology"/>
<dbReference type="RefSeq" id="WP_275028470.1">
    <property type="nucleotide sequence ID" value="NZ_CP118615.1"/>
</dbReference>
<gene>
    <name evidence="4" type="ORF">PVK37_17325</name>
</gene>
<evidence type="ECO:0000256" key="1">
    <source>
        <dbReference type="ARBA" id="ARBA00008710"/>
    </source>
</evidence>
<evidence type="ECO:0000313" key="4">
    <source>
        <dbReference type="EMBL" id="WDZ82262.1"/>
    </source>
</evidence>
<evidence type="ECO:0000256" key="2">
    <source>
        <dbReference type="ARBA" id="ARBA00049106"/>
    </source>
</evidence>
<keyword evidence="5" id="KW-1185">Reference proteome</keyword>
<protein>
    <submittedName>
        <fullName evidence="4">Nitroreductase/quinone reductase family protein</fullName>
    </submittedName>
</protein>
<sequence>MPNSFNDAIIEEFRANHGRVGGPFEGGRLLLLTTTGVHSGRPHTTPLAYLPDEGGRLLVVASAAGADRHPHWYHNLVADPQVTVEDGTFTYQAEATVLPGDERDRVFPRIAEAQPGYAGYQAKTSRVIPVVALRQVAVGPPPASSLGAALRLIHDAFRRELAIVRREVAGSGPGLGAQLRINCLTVCQGLHHHHTLEDTGLFRAMDDHPELAPTLERLRAEHERIAAVLAELQAALTRPDPDPTVLLPEVDRLIAELENHLTYEEEQLIPILDGMPQP</sequence>
<dbReference type="Gene3D" id="1.20.120.520">
    <property type="entry name" value="nmb1532 protein domain like"/>
    <property type="match status" value="1"/>
</dbReference>
<evidence type="ECO:0000259" key="3">
    <source>
        <dbReference type="Pfam" id="PF01814"/>
    </source>
</evidence>
<dbReference type="Pfam" id="PF01814">
    <property type="entry name" value="Hemerythrin"/>
    <property type="match status" value="1"/>
</dbReference>
<dbReference type="CDD" id="cd12108">
    <property type="entry name" value="Hr-like"/>
    <property type="match status" value="1"/>
</dbReference>
<dbReference type="EMBL" id="CP118615">
    <property type="protein sequence ID" value="WDZ82262.1"/>
    <property type="molecule type" value="Genomic_DNA"/>
</dbReference>
<comment type="similarity">
    <text evidence="1">Belongs to the F420H(2)-dependent quinone reductase family.</text>
</comment>
<dbReference type="NCBIfam" id="TIGR00026">
    <property type="entry name" value="hi_GC_TIGR00026"/>
    <property type="match status" value="1"/>
</dbReference>
<dbReference type="Proteomes" id="UP001219605">
    <property type="component" value="Chromosome"/>
</dbReference>
<dbReference type="SUPFAM" id="SSF50475">
    <property type="entry name" value="FMN-binding split barrel"/>
    <property type="match status" value="1"/>
</dbReference>
<organism evidence="4 5">
    <name type="scientific">Micromonospora cathayae</name>
    <dbReference type="NCBI Taxonomy" id="3028804"/>
    <lineage>
        <taxon>Bacteria</taxon>
        <taxon>Bacillati</taxon>
        <taxon>Actinomycetota</taxon>
        <taxon>Actinomycetes</taxon>
        <taxon>Micromonosporales</taxon>
        <taxon>Micromonosporaceae</taxon>
        <taxon>Micromonospora</taxon>
    </lineage>
</organism>
<dbReference type="InterPro" id="IPR012312">
    <property type="entry name" value="Hemerythrin-like"/>
</dbReference>
<accession>A0ABY7ZHF7</accession>
<dbReference type="InterPro" id="IPR012349">
    <property type="entry name" value="Split_barrel_FMN-bd"/>
</dbReference>
<name>A0ABY7ZHF7_9ACTN</name>
<evidence type="ECO:0000313" key="5">
    <source>
        <dbReference type="Proteomes" id="UP001219605"/>
    </source>
</evidence>
<dbReference type="PANTHER" id="PTHR39428">
    <property type="entry name" value="F420H(2)-DEPENDENT QUINONE REDUCTASE RV1261C"/>
    <property type="match status" value="1"/>
</dbReference>